<keyword evidence="3" id="KW-0813">Transport</keyword>
<comment type="cofactor">
    <cofactor evidence="1">
        <name>heme b</name>
        <dbReference type="ChEBI" id="CHEBI:60344"/>
    </cofactor>
</comment>
<dbReference type="GO" id="GO:0005886">
    <property type="term" value="C:plasma membrane"/>
    <property type="evidence" value="ECO:0007669"/>
    <property type="project" value="UniProtKB-SubCell"/>
</dbReference>
<evidence type="ECO:0000256" key="8">
    <source>
        <dbReference type="ARBA" id="ARBA00022982"/>
    </source>
</evidence>
<evidence type="ECO:0000256" key="5">
    <source>
        <dbReference type="ARBA" id="ARBA00022617"/>
    </source>
</evidence>
<organism evidence="15 16">
    <name type="scientific">Shewanella morhuae</name>
    <dbReference type="NCBI Taxonomy" id="365591"/>
    <lineage>
        <taxon>Bacteria</taxon>
        <taxon>Pseudomonadati</taxon>
        <taxon>Pseudomonadota</taxon>
        <taxon>Gammaproteobacteria</taxon>
        <taxon>Alteromonadales</taxon>
        <taxon>Shewanellaceae</taxon>
        <taxon>Shewanella</taxon>
    </lineage>
</organism>
<evidence type="ECO:0000259" key="14">
    <source>
        <dbReference type="Pfam" id="PF01292"/>
    </source>
</evidence>
<dbReference type="Pfam" id="PF01292">
    <property type="entry name" value="Ni_hydr_CYTB"/>
    <property type="match status" value="1"/>
</dbReference>
<dbReference type="EMBL" id="UGYV01000001">
    <property type="protein sequence ID" value="SUI76241.1"/>
    <property type="molecule type" value="Genomic_DNA"/>
</dbReference>
<name>A0A380AA53_9GAMM</name>
<evidence type="ECO:0000256" key="11">
    <source>
        <dbReference type="ARBA" id="ARBA00023136"/>
    </source>
</evidence>
<gene>
    <name evidence="15" type="primary">yceJ</name>
    <name evidence="15" type="ORF">NCTC10736_01880</name>
</gene>
<dbReference type="GO" id="GO:0009055">
    <property type="term" value="F:electron transfer activity"/>
    <property type="evidence" value="ECO:0007669"/>
    <property type="project" value="InterPro"/>
</dbReference>
<dbReference type="PANTHER" id="PTHR30529">
    <property type="entry name" value="CYTOCHROME B561"/>
    <property type="match status" value="1"/>
</dbReference>
<feature type="transmembrane region" description="Helical" evidence="13">
    <location>
        <begin position="146"/>
        <end position="163"/>
    </location>
</feature>
<feature type="transmembrane region" description="Helical" evidence="13">
    <location>
        <begin position="91"/>
        <end position="113"/>
    </location>
</feature>
<keyword evidence="4" id="KW-1003">Cell membrane</keyword>
<evidence type="ECO:0000256" key="6">
    <source>
        <dbReference type="ARBA" id="ARBA00022692"/>
    </source>
</evidence>
<evidence type="ECO:0000256" key="12">
    <source>
        <dbReference type="ARBA" id="ARBA00037975"/>
    </source>
</evidence>
<evidence type="ECO:0000256" key="9">
    <source>
        <dbReference type="ARBA" id="ARBA00022989"/>
    </source>
</evidence>
<comment type="similarity">
    <text evidence="12">Belongs to the cytochrome b561 family.</text>
</comment>
<evidence type="ECO:0000313" key="15">
    <source>
        <dbReference type="EMBL" id="SUI76241.1"/>
    </source>
</evidence>
<dbReference type="InterPro" id="IPR052168">
    <property type="entry name" value="Cytochrome_b561_oxidase"/>
</dbReference>
<dbReference type="GO" id="GO:0046872">
    <property type="term" value="F:metal ion binding"/>
    <property type="evidence" value="ECO:0007669"/>
    <property type="project" value="UniProtKB-KW"/>
</dbReference>
<keyword evidence="11 13" id="KW-0472">Membrane</keyword>
<evidence type="ECO:0000256" key="3">
    <source>
        <dbReference type="ARBA" id="ARBA00022448"/>
    </source>
</evidence>
<reference evidence="15 16" key="1">
    <citation type="submission" date="2018-06" db="EMBL/GenBank/DDBJ databases">
        <authorList>
            <consortium name="Pathogen Informatics"/>
            <person name="Doyle S."/>
        </authorList>
    </citation>
    <scope>NUCLEOTIDE SEQUENCE [LARGE SCALE GENOMIC DNA]</scope>
    <source>
        <strain evidence="15 16">NCTC10736</strain>
    </source>
</reference>
<dbReference type="GO" id="GO:0020037">
    <property type="term" value="F:heme binding"/>
    <property type="evidence" value="ECO:0007669"/>
    <property type="project" value="TreeGrafter"/>
</dbReference>
<dbReference type="PANTHER" id="PTHR30529:SF1">
    <property type="entry name" value="CYTOCHROME B561 HOMOLOG 2"/>
    <property type="match status" value="1"/>
</dbReference>
<keyword evidence="7" id="KW-0479">Metal-binding</keyword>
<keyword evidence="10" id="KW-0408">Iron</keyword>
<evidence type="ECO:0000256" key="4">
    <source>
        <dbReference type="ARBA" id="ARBA00022475"/>
    </source>
</evidence>
<dbReference type="RefSeq" id="WP_115406066.1">
    <property type="nucleotide sequence ID" value="NZ_UGYV01000001.1"/>
</dbReference>
<evidence type="ECO:0000256" key="7">
    <source>
        <dbReference type="ARBA" id="ARBA00022723"/>
    </source>
</evidence>
<feature type="domain" description="Cytochrome b561 bacterial/Ni-hydrogenase" evidence="14">
    <location>
        <begin position="9"/>
        <end position="178"/>
    </location>
</feature>
<accession>A0A380AA53</accession>
<dbReference type="AlphaFoldDB" id="A0A380AA53"/>
<dbReference type="InterPro" id="IPR016174">
    <property type="entry name" value="Di-haem_cyt_TM"/>
</dbReference>
<keyword evidence="5" id="KW-0349">Heme</keyword>
<sequence length="183" mass="20834">MFRNNQFAYGVTAIVTHWLSAVVVIGLFALGVWMVELTYYSTWYKTAPHLHKSIGILLLAVTLFRLLWRLVNPKPVSEANHQLWEKKAAHIAHLAIYVLLLVIMFAGILISTAEGRGIMLFDWFELRRFGPFFENQADITGDIHQYAAYSLIALIVVHAAGALKHHFIDKDATLLKMIKFNRG</sequence>
<comment type="subcellular location">
    <subcellularLocation>
        <location evidence="2">Cell membrane</location>
        <topology evidence="2">Multi-pass membrane protein</topology>
    </subcellularLocation>
</comment>
<protein>
    <submittedName>
        <fullName evidence="15">Cytochrome b561 homolog 2</fullName>
    </submittedName>
</protein>
<evidence type="ECO:0000256" key="2">
    <source>
        <dbReference type="ARBA" id="ARBA00004651"/>
    </source>
</evidence>
<feature type="transmembrane region" description="Helical" evidence="13">
    <location>
        <begin position="7"/>
        <end position="33"/>
    </location>
</feature>
<dbReference type="Gene3D" id="1.20.950.20">
    <property type="entry name" value="Transmembrane di-heme cytochromes, Chain C"/>
    <property type="match status" value="1"/>
</dbReference>
<evidence type="ECO:0000313" key="16">
    <source>
        <dbReference type="Proteomes" id="UP000255061"/>
    </source>
</evidence>
<dbReference type="Proteomes" id="UP000255061">
    <property type="component" value="Unassembled WGS sequence"/>
</dbReference>
<keyword evidence="6 13" id="KW-0812">Transmembrane</keyword>
<feature type="transmembrane region" description="Helical" evidence="13">
    <location>
        <begin position="53"/>
        <end position="71"/>
    </location>
</feature>
<dbReference type="GO" id="GO:0022904">
    <property type="term" value="P:respiratory electron transport chain"/>
    <property type="evidence" value="ECO:0007669"/>
    <property type="project" value="InterPro"/>
</dbReference>
<keyword evidence="9 13" id="KW-1133">Transmembrane helix</keyword>
<evidence type="ECO:0000256" key="10">
    <source>
        <dbReference type="ARBA" id="ARBA00023004"/>
    </source>
</evidence>
<dbReference type="SUPFAM" id="SSF81342">
    <property type="entry name" value="Transmembrane di-heme cytochromes"/>
    <property type="match status" value="1"/>
</dbReference>
<keyword evidence="8" id="KW-0249">Electron transport</keyword>
<proteinExistence type="inferred from homology"/>
<dbReference type="InterPro" id="IPR011577">
    <property type="entry name" value="Cyt_b561_bac/Ni-Hgenase"/>
</dbReference>
<evidence type="ECO:0000256" key="1">
    <source>
        <dbReference type="ARBA" id="ARBA00001970"/>
    </source>
</evidence>
<evidence type="ECO:0000256" key="13">
    <source>
        <dbReference type="SAM" id="Phobius"/>
    </source>
</evidence>